<dbReference type="GO" id="GO:0005737">
    <property type="term" value="C:cytoplasm"/>
    <property type="evidence" value="ECO:0007669"/>
    <property type="project" value="TreeGrafter"/>
</dbReference>
<evidence type="ECO:0000313" key="4">
    <source>
        <dbReference type="Proteomes" id="UP000249056"/>
    </source>
</evidence>
<dbReference type="PANTHER" id="PTHR48070">
    <property type="entry name" value="ESTERASE OVCA2"/>
    <property type="match status" value="1"/>
</dbReference>
<protein>
    <recommendedName>
        <fullName evidence="2">Serine hydrolase domain-containing protein</fullName>
    </recommendedName>
</protein>
<gene>
    <name evidence="3" type="ORF">DID88_008136</name>
</gene>
<organism evidence="3 4">
    <name type="scientific">Monilinia fructigena</name>
    <dbReference type="NCBI Taxonomy" id="38457"/>
    <lineage>
        <taxon>Eukaryota</taxon>
        <taxon>Fungi</taxon>
        <taxon>Dikarya</taxon>
        <taxon>Ascomycota</taxon>
        <taxon>Pezizomycotina</taxon>
        <taxon>Leotiomycetes</taxon>
        <taxon>Helotiales</taxon>
        <taxon>Sclerotiniaceae</taxon>
        <taxon>Monilinia</taxon>
    </lineage>
</organism>
<dbReference type="SUPFAM" id="SSF53474">
    <property type="entry name" value="alpha/beta-Hydrolases"/>
    <property type="match status" value="1"/>
</dbReference>
<dbReference type="OrthoDB" id="2094269at2759"/>
<dbReference type="Pfam" id="PF03959">
    <property type="entry name" value="FSH1"/>
    <property type="match status" value="1"/>
</dbReference>
<dbReference type="InterPro" id="IPR050593">
    <property type="entry name" value="LovG"/>
</dbReference>
<comment type="caution">
    <text evidence="3">The sequence shown here is derived from an EMBL/GenBank/DDBJ whole genome shotgun (WGS) entry which is preliminary data.</text>
</comment>
<evidence type="ECO:0000256" key="1">
    <source>
        <dbReference type="ARBA" id="ARBA00022801"/>
    </source>
</evidence>
<proteinExistence type="predicted"/>
<dbReference type="InterPro" id="IPR029058">
    <property type="entry name" value="AB_hydrolase_fold"/>
</dbReference>
<dbReference type="PANTHER" id="PTHR48070:SF6">
    <property type="entry name" value="ESTERASE OVCA2"/>
    <property type="match status" value="1"/>
</dbReference>
<dbReference type="Gene3D" id="3.40.50.1820">
    <property type="entry name" value="alpha/beta hydrolase"/>
    <property type="match status" value="1"/>
</dbReference>
<dbReference type="EMBL" id="QKRW01000003">
    <property type="protein sequence ID" value="RAL67380.1"/>
    <property type="molecule type" value="Genomic_DNA"/>
</dbReference>
<dbReference type="AlphaFoldDB" id="A0A395J4G8"/>
<dbReference type="InterPro" id="IPR005645">
    <property type="entry name" value="FSH-like_dom"/>
</dbReference>
<evidence type="ECO:0000259" key="2">
    <source>
        <dbReference type="Pfam" id="PF03959"/>
    </source>
</evidence>
<reference evidence="3 4" key="1">
    <citation type="submission" date="2018-06" db="EMBL/GenBank/DDBJ databases">
        <title>Genome Sequence of the Brown Rot Fungal Pathogen Monilinia fructigena.</title>
        <authorList>
            <person name="Landi L."/>
            <person name="De Miccolis Angelini R.M."/>
            <person name="Pollastro S."/>
            <person name="Abate D."/>
            <person name="Faretra F."/>
            <person name="Romanazzi G."/>
        </authorList>
    </citation>
    <scope>NUCLEOTIDE SEQUENCE [LARGE SCALE GENOMIC DNA]</scope>
    <source>
        <strain evidence="3 4">Mfrg269</strain>
    </source>
</reference>
<dbReference type="GO" id="GO:0016787">
    <property type="term" value="F:hydrolase activity"/>
    <property type="evidence" value="ECO:0007669"/>
    <property type="project" value="UniProtKB-KW"/>
</dbReference>
<accession>A0A395J4G8</accession>
<name>A0A395J4G8_9HELO</name>
<keyword evidence="1" id="KW-0378">Hydrolase</keyword>
<feature type="domain" description="Serine hydrolase" evidence="2">
    <location>
        <begin position="5"/>
        <end position="187"/>
    </location>
</feature>
<dbReference type="GO" id="GO:0019748">
    <property type="term" value="P:secondary metabolic process"/>
    <property type="evidence" value="ECO:0007669"/>
    <property type="project" value="TreeGrafter"/>
</dbReference>
<dbReference type="Proteomes" id="UP000249056">
    <property type="component" value="Unassembled WGS sequence"/>
</dbReference>
<keyword evidence="4" id="KW-1185">Reference proteome</keyword>
<dbReference type="GO" id="GO:0005634">
    <property type="term" value="C:nucleus"/>
    <property type="evidence" value="ECO:0007669"/>
    <property type="project" value="TreeGrafter"/>
</dbReference>
<evidence type="ECO:0000313" key="3">
    <source>
        <dbReference type="EMBL" id="RAL67380.1"/>
    </source>
</evidence>
<sequence>MVASTAAIRFELGDHHTYEFVEGVLPCSIDPELQSFATDDSPCFQYFHSSSPASYLQAVEQLDSFITTEGPFDGILAFSQGATIAGTLLARQYQKVNEGIIAPNSPPFKCAIFFSGIQPVNWDGLATGEVRILDAGVDGDLLKLPTVHVWGRQDLMWSKESENLSRLCEAHSRMICIHNGGHEIPGARLGSSVAEAVRAIRRTIDSSLAEK</sequence>